<evidence type="ECO:0000256" key="4">
    <source>
        <dbReference type="PROSITE-ProRule" id="PRU00175"/>
    </source>
</evidence>
<reference evidence="9" key="1">
    <citation type="journal article" date="2011" name="Genome Res.">
        <title>Phylogeny-wide analysis of social amoeba genomes highlights ancient origins for complex intercellular communication.</title>
        <authorList>
            <person name="Heidel A.J."/>
            <person name="Lawal H.M."/>
            <person name="Felder M."/>
            <person name="Schilde C."/>
            <person name="Helps N.R."/>
            <person name="Tunggal B."/>
            <person name="Rivero F."/>
            <person name="John U."/>
            <person name="Schleicher M."/>
            <person name="Eichinger L."/>
            <person name="Platzer M."/>
            <person name="Noegel A.A."/>
            <person name="Schaap P."/>
            <person name="Gloeckner G."/>
        </authorList>
    </citation>
    <scope>NUCLEOTIDE SEQUENCE [LARGE SCALE GENOMIC DNA]</scope>
    <source>
        <strain evidence="9">SH3</strain>
    </source>
</reference>
<dbReference type="AlphaFoldDB" id="F4PMK9"/>
<feature type="domain" description="RING-type" evidence="7">
    <location>
        <begin position="196"/>
        <end position="236"/>
    </location>
</feature>
<dbReference type="GeneID" id="14875849"/>
<dbReference type="GO" id="GO:0017124">
    <property type="term" value="F:SH3 domain binding"/>
    <property type="evidence" value="ECO:0007669"/>
    <property type="project" value="EnsemblProtists"/>
</dbReference>
<evidence type="ECO:0000256" key="2">
    <source>
        <dbReference type="ARBA" id="ARBA00022771"/>
    </source>
</evidence>
<dbReference type="GO" id="GO:0031152">
    <property type="term" value="P:aggregation involved in sorocarp development"/>
    <property type="evidence" value="ECO:0007669"/>
    <property type="project" value="EnsemblProtists"/>
</dbReference>
<keyword evidence="3" id="KW-0862">Zinc</keyword>
<evidence type="ECO:0000256" key="3">
    <source>
        <dbReference type="ARBA" id="ARBA00022833"/>
    </source>
</evidence>
<proteinExistence type="predicted"/>
<keyword evidence="2 4" id="KW-0863">Zinc-finger</keyword>
<keyword evidence="6" id="KW-0812">Transmembrane</keyword>
<name>F4PMK9_CACFS</name>
<dbReference type="InterPro" id="IPR001841">
    <property type="entry name" value="Znf_RING"/>
</dbReference>
<dbReference type="PROSITE" id="PS00518">
    <property type="entry name" value="ZF_RING_1"/>
    <property type="match status" value="1"/>
</dbReference>
<dbReference type="InterPro" id="IPR017907">
    <property type="entry name" value="Znf_RING_CS"/>
</dbReference>
<dbReference type="PROSITE" id="PS50089">
    <property type="entry name" value="ZF_RING_2"/>
    <property type="match status" value="1"/>
</dbReference>
<dbReference type="RefSeq" id="XP_004361507.1">
    <property type="nucleotide sequence ID" value="XM_004361450.1"/>
</dbReference>
<evidence type="ECO:0000256" key="5">
    <source>
        <dbReference type="SAM" id="MobiDB-lite"/>
    </source>
</evidence>
<evidence type="ECO:0000256" key="1">
    <source>
        <dbReference type="ARBA" id="ARBA00022723"/>
    </source>
</evidence>
<keyword evidence="6" id="KW-0472">Membrane</keyword>
<dbReference type="Pfam" id="PF13920">
    <property type="entry name" value="zf-C3HC4_3"/>
    <property type="match status" value="1"/>
</dbReference>
<keyword evidence="1" id="KW-0479">Metal-binding</keyword>
<dbReference type="InterPro" id="IPR013083">
    <property type="entry name" value="Znf_RING/FYVE/PHD"/>
</dbReference>
<sequence length="248" mass="27491">MDPLDPEYSYKFLTDGAPLKLEKLLDIEVKPGAFKTASLIGTITVGVVAGAAAAYYWLNRPEDEESDDEGGSGGSINDEDAIITTTTTTTTTTSYFPPPPPIINGGPPIQRSIHTPLPPRLHSHACPSKLLKDNGEPLPIEEQNRLLLNENRTLRRDVDNLNTFVTEKMASIEKKLESYDKTIRDLESELDKERFCFICQENEKQVCWTGCGHRLCGRCAIVIKSSGGQPVCPMCRKPVDTFVRCYNS</sequence>
<dbReference type="GO" id="GO:0031154">
    <property type="term" value="P:culmination involved in sorocarp development"/>
    <property type="evidence" value="ECO:0007669"/>
    <property type="project" value="EnsemblProtists"/>
</dbReference>
<keyword evidence="9" id="KW-1185">Reference proteome</keyword>
<accession>F4PMK9</accession>
<gene>
    <name evidence="8" type="primary">rzpA</name>
    <name evidence="8" type="ORF">DFA_05790</name>
</gene>
<feature type="transmembrane region" description="Helical" evidence="6">
    <location>
        <begin position="39"/>
        <end position="58"/>
    </location>
</feature>
<dbReference type="GO" id="GO:0045597">
    <property type="term" value="P:positive regulation of cell differentiation"/>
    <property type="evidence" value="ECO:0007669"/>
    <property type="project" value="EnsemblProtists"/>
</dbReference>
<evidence type="ECO:0000256" key="6">
    <source>
        <dbReference type="SAM" id="Phobius"/>
    </source>
</evidence>
<dbReference type="EMBL" id="GL883008">
    <property type="protein sequence ID" value="EGG23656.1"/>
    <property type="molecule type" value="Genomic_DNA"/>
</dbReference>
<dbReference type="GO" id="GO:0042802">
    <property type="term" value="F:identical protein binding"/>
    <property type="evidence" value="ECO:0007669"/>
    <property type="project" value="EnsemblProtists"/>
</dbReference>
<dbReference type="Gene3D" id="3.30.40.10">
    <property type="entry name" value="Zinc/RING finger domain, C3HC4 (zinc finger)"/>
    <property type="match status" value="1"/>
</dbReference>
<feature type="region of interest" description="Disordered" evidence="5">
    <location>
        <begin position="62"/>
        <end position="82"/>
    </location>
</feature>
<evidence type="ECO:0000313" key="8">
    <source>
        <dbReference type="EMBL" id="EGG23656.1"/>
    </source>
</evidence>
<evidence type="ECO:0000259" key="7">
    <source>
        <dbReference type="PROSITE" id="PS50089"/>
    </source>
</evidence>
<dbReference type="GO" id="GO:0008270">
    <property type="term" value="F:zinc ion binding"/>
    <property type="evidence" value="ECO:0007669"/>
    <property type="project" value="UniProtKB-KW"/>
</dbReference>
<dbReference type="OMA" id="NEKQVCW"/>
<dbReference type="OrthoDB" id="18267at2759"/>
<dbReference type="Proteomes" id="UP000007797">
    <property type="component" value="Unassembled WGS sequence"/>
</dbReference>
<dbReference type="SUPFAM" id="SSF57850">
    <property type="entry name" value="RING/U-box"/>
    <property type="match status" value="1"/>
</dbReference>
<organism evidence="8 9">
    <name type="scientific">Cavenderia fasciculata</name>
    <name type="common">Slime mold</name>
    <name type="synonym">Dictyostelium fasciculatum</name>
    <dbReference type="NCBI Taxonomy" id="261658"/>
    <lineage>
        <taxon>Eukaryota</taxon>
        <taxon>Amoebozoa</taxon>
        <taxon>Evosea</taxon>
        <taxon>Eumycetozoa</taxon>
        <taxon>Dictyostelia</taxon>
        <taxon>Acytosteliales</taxon>
        <taxon>Cavenderiaceae</taxon>
        <taxon>Cavenderia</taxon>
    </lineage>
</organism>
<keyword evidence="6" id="KW-1133">Transmembrane helix</keyword>
<protein>
    <submittedName>
        <fullName evidence="8">RING/leucine zipper protein</fullName>
    </submittedName>
</protein>
<dbReference type="SMART" id="SM00184">
    <property type="entry name" value="RING"/>
    <property type="match status" value="1"/>
</dbReference>
<dbReference type="KEGG" id="dfa:DFA_05790"/>
<evidence type="ECO:0000313" key="9">
    <source>
        <dbReference type="Proteomes" id="UP000007797"/>
    </source>
</evidence>